<comment type="similarity">
    <text evidence="1">Belongs to the peptidase S1 family.</text>
</comment>
<protein>
    <submittedName>
        <fullName evidence="5">Trypsin-like serine protease</fullName>
        <ecNumber evidence="5">3.4.21.-</ecNumber>
    </submittedName>
</protein>
<organism evidence="5 6">
    <name type="scientific">Bosea rubneri</name>
    <dbReference type="NCBI Taxonomy" id="3075434"/>
    <lineage>
        <taxon>Bacteria</taxon>
        <taxon>Pseudomonadati</taxon>
        <taxon>Pseudomonadota</taxon>
        <taxon>Alphaproteobacteria</taxon>
        <taxon>Hyphomicrobiales</taxon>
        <taxon>Boseaceae</taxon>
        <taxon>Bosea</taxon>
    </lineage>
</organism>
<accession>A0ABU3SF57</accession>
<dbReference type="EMBL" id="JAWDID010000069">
    <property type="protein sequence ID" value="MDU0343428.1"/>
    <property type="molecule type" value="Genomic_DNA"/>
</dbReference>
<keyword evidence="2" id="KW-1015">Disulfide bond</keyword>
<keyword evidence="3" id="KW-0645">Protease</keyword>
<reference evidence="5 6" key="1">
    <citation type="submission" date="2023-09" db="EMBL/GenBank/DDBJ databases">
        <title>Whole genome shotgun sequencing (WGS) of Bosea sp. ZW T0_25, isolated from stored onions (Allium cepa).</title>
        <authorList>
            <person name="Stoll D.A."/>
            <person name="Huch M."/>
        </authorList>
    </citation>
    <scope>NUCLEOTIDE SEQUENCE [LARGE SCALE GENOMIC DNA]</scope>
    <source>
        <strain evidence="5 6">ZW T0_25</strain>
    </source>
</reference>
<comment type="caution">
    <text evidence="5">The sequence shown here is derived from an EMBL/GenBank/DDBJ whole genome shotgun (WGS) entry which is preliminary data.</text>
</comment>
<dbReference type="PRINTS" id="PR00722">
    <property type="entry name" value="CHYMOTRYPSIN"/>
</dbReference>
<evidence type="ECO:0000256" key="3">
    <source>
        <dbReference type="RuleBase" id="RU363034"/>
    </source>
</evidence>
<evidence type="ECO:0000256" key="1">
    <source>
        <dbReference type="ARBA" id="ARBA00007664"/>
    </source>
</evidence>
<dbReference type="GO" id="GO:0016787">
    <property type="term" value="F:hydrolase activity"/>
    <property type="evidence" value="ECO:0007669"/>
    <property type="project" value="UniProtKB-KW"/>
</dbReference>
<evidence type="ECO:0000313" key="5">
    <source>
        <dbReference type="EMBL" id="MDU0343428.1"/>
    </source>
</evidence>
<dbReference type="Pfam" id="PF00089">
    <property type="entry name" value="Trypsin"/>
    <property type="match status" value="1"/>
</dbReference>
<gene>
    <name evidence="5" type="ORF">RKE40_26370</name>
</gene>
<dbReference type="InterPro" id="IPR043504">
    <property type="entry name" value="Peptidase_S1_PA_chymotrypsin"/>
</dbReference>
<dbReference type="InterPro" id="IPR050430">
    <property type="entry name" value="Peptidase_S1"/>
</dbReference>
<dbReference type="InterPro" id="IPR001314">
    <property type="entry name" value="Peptidase_S1A"/>
</dbReference>
<evidence type="ECO:0000256" key="2">
    <source>
        <dbReference type="ARBA" id="ARBA00023157"/>
    </source>
</evidence>
<keyword evidence="6" id="KW-1185">Reference proteome</keyword>
<dbReference type="PROSITE" id="PS00134">
    <property type="entry name" value="TRYPSIN_HIS"/>
    <property type="match status" value="1"/>
</dbReference>
<dbReference type="InterPro" id="IPR009003">
    <property type="entry name" value="Peptidase_S1_PA"/>
</dbReference>
<dbReference type="Gene3D" id="2.40.10.10">
    <property type="entry name" value="Trypsin-like serine proteases"/>
    <property type="match status" value="1"/>
</dbReference>
<dbReference type="SMART" id="SM00020">
    <property type="entry name" value="Tryp_SPc"/>
    <property type="match status" value="1"/>
</dbReference>
<dbReference type="PROSITE" id="PS50240">
    <property type="entry name" value="TRYPSIN_DOM"/>
    <property type="match status" value="1"/>
</dbReference>
<dbReference type="InterPro" id="IPR033116">
    <property type="entry name" value="TRYPSIN_SER"/>
</dbReference>
<dbReference type="RefSeq" id="WP_316021143.1">
    <property type="nucleotide sequence ID" value="NZ_JAWDID010000069.1"/>
</dbReference>
<dbReference type="EC" id="3.4.21.-" evidence="5"/>
<name>A0ABU3SF57_9HYPH</name>
<dbReference type="SUPFAM" id="SSF50494">
    <property type="entry name" value="Trypsin-like serine proteases"/>
    <property type="match status" value="1"/>
</dbReference>
<dbReference type="InterPro" id="IPR018114">
    <property type="entry name" value="TRYPSIN_HIS"/>
</dbReference>
<keyword evidence="3 5" id="KW-0378">Hydrolase</keyword>
<dbReference type="PROSITE" id="PS00135">
    <property type="entry name" value="TRYPSIN_SER"/>
    <property type="match status" value="1"/>
</dbReference>
<evidence type="ECO:0000313" key="6">
    <source>
        <dbReference type="Proteomes" id="UP001254257"/>
    </source>
</evidence>
<feature type="domain" description="Peptidase S1" evidence="4">
    <location>
        <begin position="39"/>
        <end position="259"/>
    </location>
</feature>
<evidence type="ECO:0000259" key="4">
    <source>
        <dbReference type="PROSITE" id="PS50240"/>
    </source>
</evidence>
<keyword evidence="3" id="KW-0720">Serine protease</keyword>
<dbReference type="PANTHER" id="PTHR24276">
    <property type="entry name" value="POLYSERASE-RELATED"/>
    <property type="match status" value="1"/>
</dbReference>
<dbReference type="InterPro" id="IPR001254">
    <property type="entry name" value="Trypsin_dom"/>
</dbReference>
<sequence length="271" mass="27623">MRYPAPSQQEGAMRGGTAKWFAGLAAAASALLTLPASAVVGGRDGGPEAGSTLMVLNARGGVCTGIVLSRRAILTAAHCADGRTDLRIHWREGGEPVLIEPAAITLHPEFNAKAVAARQRSIDLALVRLAAPLPARFSAASLVDGPLPRAGTAITLAGYGVSREGEAKTTGTYRSAALATVEPYGPGRILIWAADPAGGGKRPAAGACQGDSGGPILDSEGGIVAVTSWSTGPTGKQCGLLSQGVLVAPQRGWIDRTLSGWGESVDWTAKR</sequence>
<dbReference type="Proteomes" id="UP001254257">
    <property type="component" value="Unassembled WGS sequence"/>
</dbReference>
<proteinExistence type="inferred from homology"/>
<dbReference type="PANTHER" id="PTHR24276:SF98">
    <property type="entry name" value="FI18310P1-RELATED"/>
    <property type="match status" value="1"/>
</dbReference>